<dbReference type="InterPro" id="IPR051396">
    <property type="entry name" value="Bact_Antivir_Def_Nuclease"/>
</dbReference>
<keyword evidence="3" id="KW-1185">Reference proteome</keyword>
<dbReference type="Proteomes" id="UP000464657">
    <property type="component" value="Chromosome"/>
</dbReference>
<reference evidence="2 3" key="1">
    <citation type="journal article" date="2013" name="Int. J. Syst. Evol. Microbiol.">
        <title>Kordia antarctica sp. nov., isolated from Antarctic seawater.</title>
        <authorList>
            <person name="Baek K."/>
            <person name="Choi A."/>
            <person name="Kang I."/>
            <person name="Lee K."/>
            <person name="Cho J.C."/>
        </authorList>
    </citation>
    <scope>NUCLEOTIDE SEQUENCE [LARGE SCALE GENOMIC DNA]</scope>
    <source>
        <strain evidence="2 3">IMCC3317</strain>
    </source>
</reference>
<dbReference type="PANTHER" id="PTHR43581:SF2">
    <property type="entry name" value="EXCINUCLEASE ATPASE SUBUNIT"/>
    <property type="match status" value="1"/>
</dbReference>
<evidence type="ECO:0000259" key="1">
    <source>
        <dbReference type="Pfam" id="PF13175"/>
    </source>
</evidence>
<dbReference type="KEGG" id="kan:IMCC3317_33600"/>
<dbReference type="SUPFAM" id="SSF52540">
    <property type="entry name" value="P-loop containing nucleoside triphosphate hydrolases"/>
    <property type="match status" value="1"/>
</dbReference>
<dbReference type="EMBL" id="CP019288">
    <property type="protein sequence ID" value="QHI37977.1"/>
    <property type="molecule type" value="Genomic_DNA"/>
</dbReference>
<gene>
    <name evidence="2" type="ORF">IMCC3317_33600</name>
</gene>
<dbReference type="InterPro" id="IPR041685">
    <property type="entry name" value="AAA_GajA/Old/RecF-like"/>
</dbReference>
<protein>
    <recommendedName>
        <fullName evidence="1">Endonuclease GajA/Old nuclease/RecF-like AAA domain-containing protein</fullName>
    </recommendedName>
</protein>
<name>A0A7L4ZNC2_9FLAO</name>
<evidence type="ECO:0000313" key="2">
    <source>
        <dbReference type="EMBL" id="QHI37977.1"/>
    </source>
</evidence>
<dbReference type="Gene3D" id="3.40.50.300">
    <property type="entry name" value="P-loop containing nucleotide triphosphate hydrolases"/>
    <property type="match status" value="1"/>
</dbReference>
<dbReference type="OrthoDB" id="1098190at2"/>
<organism evidence="2 3">
    <name type="scientific">Kordia antarctica</name>
    <dbReference type="NCBI Taxonomy" id="1218801"/>
    <lineage>
        <taxon>Bacteria</taxon>
        <taxon>Pseudomonadati</taxon>
        <taxon>Bacteroidota</taxon>
        <taxon>Flavobacteriia</taxon>
        <taxon>Flavobacteriales</taxon>
        <taxon>Flavobacteriaceae</taxon>
        <taxon>Kordia</taxon>
    </lineage>
</organism>
<dbReference type="AlphaFoldDB" id="A0A7L4ZNC2"/>
<proteinExistence type="predicted"/>
<dbReference type="Pfam" id="PF13175">
    <property type="entry name" value="AAA_15"/>
    <property type="match status" value="1"/>
</dbReference>
<sequence>MKEKLIIKNFGPIKSVDLDLGKINVLIGEQATGKSTIAKVLSICRYFSYIVNYSIDIESQHIFHNNEQFYKGLKDWGIDEYLQDASEFFYENELYTFEFKNKLITEFETVTTTDDLKKEYYQTETRIHSNSTNFTKLLNELESLKKDEEVSDKVSETEIFYASGWTPNENFYRLNVKKVMDNPLFIPAERGFQSVSVSKDSLLSTAILDELAKINRIVREYRTDIEIKPLSLIFRNENGLSKVKKIDTNDFHYLHTGASGYQSTIPTFLAIKYYSEIEKRKRTITVEEPELNLFPKTQKKLVEFFIESINQSNNKFILPTHSPYILTTLSNLIYAHKVGTTDNGKFEKEVNEIISKKAWIDVNDISVYFLNNGQAKDLVDVKECLINLDDLDNVSETINSEFDELLNIEMKSISDE</sequence>
<dbReference type="RefSeq" id="WP_160130556.1">
    <property type="nucleotide sequence ID" value="NZ_CP019288.1"/>
</dbReference>
<dbReference type="InterPro" id="IPR027417">
    <property type="entry name" value="P-loop_NTPase"/>
</dbReference>
<dbReference type="PANTHER" id="PTHR43581">
    <property type="entry name" value="ATP/GTP PHOSPHATASE"/>
    <property type="match status" value="1"/>
</dbReference>
<evidence type="ECO:0000313" key="3">
    <source>
        <dbReference type="Proteomes" id="UP000464657"/>
    </source>
</evidence>
<feature type="domain" description="Endonuclease GajA/Old nuclease/RecF-like AAA" evidence="1">
    <location>
        <begin position="1"/>
        <end position="325"/>
    </location>
</feature>
<accession>A0A7L4ZNC2</accession>